<evidence type="ECO:0000259" key="1">
    <source>
        <dbReference type="PROSITE" id="PS50090"/>
    </source>
</evidence>
<organism evidence="2 3">
    <name type="scientific">Phascolomyces articulosus</name>
    <dbReference type="NCBI Taxonomy" id="60185"/>
    <lineage>
        <taxon>Eukaryota</taxon>
        <taxon>Fungi</taxon>
        <taxon>Fungi incertae sedis</taxon>
        <taxon>Mucoromycota</taxon>
        <taxon>Mucoromycotina</taxon>
        <taxon>Mucoromycetes</taxon>
        <taxon>Mucorales</taxon>
        <taxon>Lichtheimiaceae</taxon>
        <taxon>Phascolomyces</taxon>
    </lineage>
</organism>
<feature type="non-terminal residue" evidence="2">
    <location>
        <position position="105"/>
    </location>
</feature>
<protein>
    <recommendedName>
        <fullName evidence="1">Myb-like domain-containing protein</fullName>
    </recommendedName>
</protein>
<dbReference type="InterPro" id="IPR001005">
    <property type="entry name" value="SANT/Myb"/>
</dbReference>
<name>A0AAD5PKN1_9FUNG</name>
<dbReference type="SUPFAM" id="SSF46689">
    <property type="entry name" value="Homeodomain-like"/>
    <property type="match status" value="1"/>
</dbReference>
<gene>
    <name evidence="2" type="ORF">BDA99DRAFT_423129</name>
</gene>
<dbReference type="AlphaFoldDB" id="A0AAD5PKN1"/>
<feature type="non-terminal residue" evidence="2">
    <location>
        <position position="1"/>
    </location>
</feature>
<proteinExistence type="predicted"/>
<dbReference type="Gene3D" id="1.10.10.60">
    <property type="entry name" value="Homeodomain-like"/>
    <property type="match status" value="2"/>
</dbReference>
<dbReference type="Proteomes" id="UP001209540">
    <property type="component" value="Unassembled WGS sequence"/>
</dbReference>
<dbReference type="EMBL" id="JAIXMP010000003">
    <property type="protein sequence ID" value="KAI9275753.1"/>
    <property type="molecule type" value="Genomic_DNA"/>
</dbReference>
<dbReference type="Pfam" id="PF13921">
    <property type="entry name" value="Myb_DNA-bind_6"/>
    <property type="match status" value="1"/>
</dbReference>
<dbReference type="PROSITE" id="PS50090">
    <property type="entry name" value="MYB_LIKE"/>
    <property type="match status" value="2"/>
</dbReference>
<evidence type="ECO:0000313" key="3">
    <source>
        <dbReference type="Proteomes" id="UP001209540"/>
    </source>
</evidence>
<keyword evidence="3" id="KW-1185">Reference proteome</keyword>
<reference evidence="2" key="2">
    <citation type="submission" date="2023-02" db="EMBL/GenBank/DDBJ databases">
        <authorList>
            <consortium name="DOE Joint Genome Institute"/>
            <person name="Mondo S.J."/>
            <person name="Chang Y."/>
            <person name="Wang Y."/>
            <person name="Ahrendt S."/>
            <person name="Andreopoulos W."/>
            <person name="Barry K."/>
            <person name="Beard J."/>
            <person name="Benny G.L."/>
            <person name="Blankenship S."/>
            <person name="Bonito G."/>
            <person name="Cuomo C."/>
            <person name="Desiro A."/>
            <person name="Gervers K.A."/>
            <person name="Hundley H."/>
            <person name="Kuo A."/>
            <person name="LaButti K."/>
            <person name="Lang B.F."/>
            <person name="Lipzen A."/>
            <person name="O'Donnell K."/>
            <person name="Pangilinan J."/>
            <person name="Reynolds N."/>
            <person name="Sandor L."/>
            <person name="Smith M.W."/>
            <person name="Tsang A."/>
            <person name="Grigoriev I.V."/>
            <person name="Stajich J.E."/>
            <person name="Spatafora J.W."/>
        </authorList>
    </citation>
    <scope>NUCLEOTIDE SEQUENCE</scope>
    <source>
        <strain evidence="2">RSA 2281</strain>
    </source>
</reference>
<accession>A0AAD5PKN1</accession>
<dbReference type="CDD" id="cd00167">
    <property type="entry name" value="SANT"/>
    <property type="match status" value="1"/>
</dbReference>
<dbReference type="InterPro" id="IPR009057">
    <property type="entry name" value="Homeodomain-like_sf"/>
</dbReference>
<evidence type="ECO:0000313" key="2">
    <source>
        <dbReference type="EMBL" id="KAI9275753.1"/>
    </source>
</evidence>
<feature type="domain" description="Myb-like" evidence="1">
    <location>
        <begin position="1"/>
        <end position="51"/>
    </location>
</feature>
<comment type="caution">
    <text evidence="2">The sequence shown here is derived from an EMBL/GenBank/DDBJ whole genome shotgun (WGS) entry which is preliminary data.</text>
</comment>
<feature type="domain" description="Myb-like" evidence="1">
    <location>
        <begin position="52"/>
        <end position="105"/>
    </location>
</feature>
<sequence length="105" mass="12401">STPQTRTPWTPEEDYLLEQGYNQGLSWAMISATYLPHRSRGCCWGRYKTLQSKAMEQREWTNAEDRLLMLAVRKNARLFKKAWKTVAEEIGCRSWKECELRSTKI</sequence>
<reference evidence="2" key="1">
    <citation type="journal article" date="2022" name="IScience">
        <title>Evolution of zygomycete secretomes and the origins of terrestrial fungal ecologies.</title>
        <authorList>
            <person name="Chang Y."/>
            <person name="Wang Y."/>
            <person name="Mondo S."/>
            <person name="Ahrendt S."/>
            <person name="Andreopoulos W."/>
            <person name="Barry K."/>
            <person name="Beard J."/>
            <person name="Benny G.L."/>
            <person name="Blankenship S."/>
            <person name="Bonito G."/>
            <person name="Cuomo C."/>
            <person name="Desiro A."/>
            <person name="Gervers K.A."/>
            <person name="Hundley H."/>
            <person name="Kuo A."/>
            <person name="LaButti K."/>
            <person name="Lang B.F."/>
            <person name="Lipzen A."/>
            <person name="O'Donnell K."/>
            <person name="Pangilinan J."/>
            <person name="Reynolds N."/>
            <person name="Sandor L."/>
            <person name="Smith M.E."/>
            <person name="Tsang A."/>
            <person name="Grigoriev I.V."/>
            <person name="Stajich J.E."/>
            <person name="Spatafora J.W."/>
        </authorList>
    </citation>
    <scope>NUCLEOTIDE SEQUENCE</scope>
    <source>
        <strain evidence="2">RSA 2281</strain>
    </source>
</reference>